<dbReference type="PROSITE" id="PS50893">
    <property type="entry name" value="ABC_TRANSPORTER_2"/>
    <property type="match status" value="1"/>
</dbReference>
<proteinExistence type="predicted"/>
<reference evidence="7" key="1">
    <citation type="submission" date="2020-09" db="EMBL/GenBank/DDBJ databases">
        <title>Streptomyces grisecoloratus sp. nov., isolated from cotton soil.</title>
        <authorList>
            <person name="Xing L."/>
        </authorList>
    </citation>
    <scope>NUCLEOTIDE SEQUENCE</scope>
    <source>
        <strain evidence="7">TRM S81-3</strain>
    </source>
</reference>
<dbReference type="FunFam" id="3.40.50.300:FF:001807">
    <property type="entry name" value="ABC transporter ATP-binding protein"/>
    <property type="match status" value="1"/>
</dbReference>
<protein>
    <submittedName>
        <fullName evidence="7">ABC-F family ATP-binding cassette domain-containing protein</fullName>
    </submittedName>
</protein>
<evidence type="ECO:0000259" key="6">
    <source>
        <dbReference type="PROSITE" id="PS50893"/>
    </source>
</evidence>
<dbReference type="InterPro" id="IPR003593">
    <property type="entry name" value="AAA+_ATPase"/>
</dbReference>
<evidence type="ECO:0000256" key="1">
    <source>
        <dbReference type="ARBA" id="ARBA00022737"/>
    </source>
</evidence>
<keyword evidence="4" id="KW-0175">Coiled coil</keyword>
<dbReference type="GO" id="GO:0016887">
    <property type="term" value="F:ATP hydrolysis activity"/>
    <property type="evidence" value="ECO:0007669"/>
    <property type="project" value="InterPro"/>
</dbReference>
<keyword evidence="3 7" id="KW-0067">ATP-binding</keyword>
<dbReference type="PANTHER" id="PTHR19211">
    <property type="entry name" value="ATP-BINDING TRANSPORT PROTEIN-RELATED"/>
    <property type="match status" value="1"/>
</dbReference>
<dbReference type="InterPro" id="IPR027417">
    <property type="entry name" value="P-loop_NTPase"/>
</dbReference>
<dbReference type="InterPro" id="IPR050611">
    <property type="entry name" value="ABCF"/>
</dbReference>
<evidence type="ECO:0000313" key="7">
    <source>
        <dbReference type="EMBL" id="MBD0419203.1"/>
    </source>
</evidence>
<keyword evidence="1" id="KW-0677">Repeat</keyword>
<dbReference type="PROSITE" id="PS00211">
    <property type="entry name" value="ABC_TRANSPORTER_1"/>
    <property type="match status" value="1"/>
</dbReference>
<dbReference type="SMART" id="SM00382">
    <property type="entry name" value="AAA"/>
    <property type="match status" value="2"/>
</dbReference>
<dbReference type="Pfam" id="PF00005">
    <property type="entry name" value="ABC_tran"/>
    <property type="match status" value="2"/>
</dbReference>
<organism evidence="7 8">
    <name type="scientific">Streptomyces griseicoloratus</name>
    <dbReference type="NCBI Taxonomy" id="2752516"/>
    <lineage>
        <taxon>Bacteria</taxon>
        <taxon>Bacillati</taxon>
        <taxon>Actinomycetota</taxon>
        <taxon>Actinomycetes</taxon>
        <taxon>Kitasatosporales</taxon>
        <taxon>Streptomycetaceae</taxon>
        <taxon>Streptomyces</taxon>
    </lineage>
</organism>
<dbReference type="Gene3D" id="3.40.50.300">
    <property type="entry name" value="P-loop containing nucleotide triphosphate hydrolases"/>
    <property type="match status" value="2"/>
</dbReference>
<comment type="caution">
    <text evidence="7">The sequence shown here is derived from an EMBL/GenBank/DDBJ whole genome shotgun (WGS) entry which is preliminary data.</text>
</comment>
<reference evidence="7" key="2">
    <citation type="submission" date="2020-09" db="EMBL/GenBank/DDBJ databases">
        <authorList>
            <person name="Luo X."/>
        </authorList>
    </citation>
    <scope>NUCLEOTIDE SEQUENCE</scope>
    <source>
        <strain evidence="7">TRM S81-3</strain>
    </source>
</reference>
<evidence type="ECO:0000256" key="2">
    <source>
        <dbReference type="ARBA" id="ARBA00022741"/>
    </source>
</evidence>
<dbReference type="AlphaFoldDB" id="A0A926KYR5"/>
<evidence type="ECO:0000256" key="3">
    <source>
        <dbReference type="ARBA" id="ARBA00022840"/>
    </source>
</evidence>
<dbReference type="PANTHER" id="PTHR19211:SF123">
    <property type="entry name" value="ABC TRANSPORTER"/>
    <property type="match status" value="1"/>
</dbReference>
<dbReference type="FunFam" id="3.40.50.300:FF:001320">
    <property type="entry name" value="Heme ABC transporter ATP-binding protein"/>
    <property type="match status" value="1"/>
</dbReference>
<evidence type="ECO:0000313" key="8">
    <source>
        <dbReference type="Proteomes" id="UP000621210"/>
    </source>
</evidence>
<gene>
    <name evidence="7" type="ORF">H0H10_08465</name>
</gene>
<name>A0A926KYR5_9ACTN</name>
<dbReference type="RefSeq" id="WP_188180238.1">
    <property type="nucleotide sequence ID" value="NZ_JACVQF010000174.1"/>
</dbReference>
<dbReference type="GO" id="GO:0005524">
    <property type="term" value="F:ATP binding"/>
    <property type="evidence" value="ECO:0007669"/>
    <property type="project" value="UniProtKB-KW"/>
</dbReference>
<dbReference type="Proteomes" id="UP000621210">
    <property type="component" value="Unassembled WGS sequence"/>
</dbReference>
<feature type="region of interest" description="Disordered" evidence="5">
    <location>
        <begin position="60"/>
        <end position="81"/>
    </location>
</feature>
<sequence length="546" mass="59200">MTATLVAKNLAAGHADRSLFTGLDLVVAPGDVIGLVGANGAGKSTLLRMLAGLTAPEQGELRLSPPTATVGHLPQEPERRPGETVRAFLARRTGVTEAQRAMDEATQALVDGAPGADDAYATSLERWLALGGADLDDRAEETADALGLAVDLDQPMTSLSGGQAARAGLASLLLSRYDVFLLDEPTNDLDLDGLERLERFVTGLRAGTVVVSHDREFLTRTVTKVLELDLAQRRINLYGGGYEAYLEEREVARRHARDEYEEYADKRAALQDRAQMQRAWMDKGVKNARRKAGDNDKIGRKFRSEASEKQAAKARQTQRMIERLEVVEEPRKEWELRMEIASAPRSGAVVATLRDAEVRRGGFVLGPVCLQIDWADRVAVTGANGAGKSTLLGALLGRVPLDAGHAALGSGVLLGEVDQARKLFHGPESLLDAFRTATPDTEPADIRTLLAKFGLKTDHVLRPASTLSPGERTRAALALLQGRGVNLLVLDEPTNHLDLPAIEQLESALDAYEGTLLLVTHDRRMLNAVRVTRRLEVTHGKVTERT</sequence>
<dbReference type="InterPro" id="IPR017871">
    <property type="entry name" value="ABC_transporter-like_CS"/>
</dbReference>
<dbReference type="SUPFAM" id="SSF52540">
    <property type="entry name" value="P-loop containing nucleoside triphosphate hydrolases"/>
    <property type="match status" value="2"/>
</dbReference>
<evidence type="ECO:0000256" key="4">
    <source>
        <dbReference type="SAM" id="Coils"/>
    </source>
</evidence>
<evidence type="ECO:0000256" key="5">
    <source>
        <dbReference type="SAM" id="MobiDB-lite"/>
    </source>
</evidence>
<dbReference type="CDD" id="cd03221">
    <property type="entry name" value="ABCF_EF-3"/>
    <property type="match status" value="2"/>
</dbReference>
<keyword evidence="2" id="KW-0547">Nucleotide-binding</keyword>
<feature type="coiled-coil region" evidence="4">
    <location>
        <begin position="246"/>
        <end position="273"/>
    </location>
</feature>
<dbReference type="InterPro" id="IPR003439">
    <property type="entry name" value="ABC_transporter-like_ATP-bd"/>
</dbReference>
<keyword evidence="8" id="KW-1185">Reference proteome</keyword>
<dbReference type="EMBL" id="JACVQF010000174">
    <property type="protein sequence ID" value="MBD0419203.1"/>
    <property type="molecule type" value="Genomic_DNA"/>
</dbReference>
<feature type="domain" description="ABC transporter" evidence="6">
    <location>
        <begin position="5"/>
        <end position="264"/>
    </location>
</feature>
<accession>A0A926KYR5</accession>